<accession>A0A3A3GGU2</accession>
<evidence type="ECO:0000259" key="2">
    <source>
        <dbReference type="Pfam" id="PF04892"/>
    </source>
</evidence>
<evidence type="ECO:0000313" key="3">
    <source>
        <dbReference type="EMBL" id="RJG22171.1"/>
    </source>
</evidence>
<feature type="transmembrane region" description="Helical" evidence="1">
    <location>
        <begin position="144"/>
        <end position="162"/>
    </location>
</feature>
<dbReference type="PANTHER" id="PTHR36834">
    <property type="entry name" value="MEMBRANE PROTEIN-RELATED"/>
    <property type="match status" value="1"/>
</dbReference>
<keyword evidence="1" id="KW-0472">Membrane</keyword>
<dbReference type="InterPro" id="IPR053150">
    <property type="entry name" value="Teicoplanin_resist-assoc"/>
</dbReference>
<evidence type="ECO:0000313" key="4">
    <source>
        <dbReference type="Proteomes" id="UP000266177"/>
    </source>
</evidence>
<comment type="caution">
    <text evidence="3">The sequence shown here is derived from an EMBL/GenBank/DDBJ whole genome shotgun (WGS) entry which is preliminary data.</text>
</comment>
<organism evidence="3 4">
    <name type="scientific">Paenibacillus thiaminolyticus</name>
    <name type="common">Bacillus thiaminolyticus</name>
    <dbReference type="NCBI Taxonomy" id="49283"/>
    <lineage>
        <taxon>Bacteria</taxon>
        <taxon>Bacillati</taxon>
        <taxon>Bacillota</taxon>
        <taxon>Bacilli</taxon>
        <taxon>Bacillales</taxon>
        <taxon>Paenibacillaceae</taxon>
        <taxon>Paenibacillus</taxon>
    </lineage>
</organism>
<reference evidence="3 4" key="1">
    <citation type="submission" date="2018-09" db="EMBL/GenBank/DDBJ databases">
        <title>Paenibacillus SK2017-BO5.</title>
        <authorList>
            <person name="Piskunova J.V."/>
            <person name="Dubiley S.A."/>
            <person name="Severinov K.V."/>
        </authorList>
    </citation>
    <scope>NUCLEOTIDE SEQUENCE [LARGE SCALE GENOMIC DNA]</scope>
    <source>
        <strain evidence="3 4">BO5</strain>
    </source>
</reference>
<dbReference type="Pfam" id="PF04892">
    <property type="entry name" value="VanZ"/>
    <property type="match status" value="1"/>
</dbReference>
<proteinExistence type="predicted"/>
<keyword evidence="1" id="KW-1133">Transmembrane helix</keyword>
<dbReference type="AlphaFoldDB" id="A0A3A3GGU2"/>
<feature type="domain" description="VanZ-like" evidence="2">
    <location>
        <begin position="46"/>
        <end position="160"/>
    </location>
</feature>
<feature type="transmembrane region" description="Helical" evidence="1">
    <location>
        <begin position="183"/>
        <end position="203"/>
    </location>
</feature>
<feature type="transmembrane region" description="Helical" evidence="1">
    <location>
        <begin position="6"/>
        <end position="29"/>
    </location>
</feature>
<feature type="transmembrane region" description="Helical" evidence="1">
    <location>
        <begin position="87"/>
        <end position="107"/>
    </location>
</feature>
<feature type="transmembrane region" description="Helical" evidence="1">
    <location>
        <begin position="119"/>
        <end position="138"/>
    </location>
</feature>
<feature type="transmembrane region" description="Helical" evidence="1">
    <location>
        <begin position="41"/>
        <end position="63"/>
    </location>
</feature>
<protein>
    <submittedName>
        <fullName evidence="3">VanZ family protein</fullName>
    </submittedName>
</protein>
<gene>
    <name evidence="3" type="ORF">DQX05_18990</name>
</gene>
<dbReference type="RefSeq" id="WP_119795061.1">
    <property type="nucleotide sequence ID" value="NZ_QYZD01000018.1"/>
</dbReference>
<name>A0A3A3GGU2_PANTH</name>
<sequence>MHTGVLISYLYTYFCTIIFCIVFQIGFYFKAQKNISILHFLWVYVFLFYLSLVYKMTGIATVWDIRRYETLIRASEINLIPFASEGITTYVLNILLFMPLGFLLPTIWPQFRTMKNTAYAGFFFSLAIEFSQLLNHRITDIDDLFMNTLGAIIGYLLYRALFKIIYKRDEKKLDNNSSLVIKYEAIFYLVCSFVGMMLIYYPALFGRPIVLQ</sequence>
<dbReference type="EMBL" id="QYZD01000018">
    <property type="protein sequence ID" value="RJG22171.1"/>
    <property type="molecule type" value="Genomic_DNA"/>
</dbReference>
<dbReference type="Proteomes" id="UP000266177">
    <property type="component" value="Unassembled WGS sequence"/>
</dbReference>
<dbReference type="PANTHER" id="PTHR36834:SF2">
    <property type="entry name" value="MEMBRANE PROTEIN"/>
    <property type="match status" value="1"/>
</dbReference>
<evidence type="ECO:0000256" key="1">
    <source>
        <dbReference type="SAM" id="Phobius"/>
    </source>
</evidence>
<dbReference type="InterPro" id="IPR006976">
    <property type="entry name" value="VanZ-like"/>
</dbReference>
<keyword evidence="1" id="KW-0812">Transmembrane</keyword>
<dbReference type="OrthoDB" id="4822551at2"/>